<name>A0ABU1L943_9FLAO</name>
<keyword evidence="1" id="KW-0732">Signal</keyword>
<dbReference type="PROSITE" id="PS51257">
    <property type="entry name" value="PROKAR_LIPOPROTEIN"/>
    <property type="match status" value="1"/>
</dbReference>
<evidence type="ECO:0008006" key="4">
    <source>
        <dbReference type="Google" id="ProtNLM"/>
    </source>
</evidence>
<evidence type="ECO:0000313" key="2">
    <source>
        <dbReference type="EMBL" id="MDR6403145.1"/>
    </source>
</evidence>
<reference evidence="2 3" key="1">
    <citation type="submission" date="2023-07" db="EMBL/GenBank/DDBJ databases">
        <title>Sorghum-associated microbial communities from plants grown in Nebraska, USA.</title>
        <authorList>
            <person name="Schachtman D."/>
        </authorList>
    </citation>
    <scope>NUCLEOTIDE SEQUENCE [LARGE SCALE GENOMIC DNA]</scope>
    <source>
        <strain evidence="2 3">DS1709</strain>
    </source>
</reference>
<evidence type="ECO:0000313" key="3">
    <source>
        <dbReference type="Proteomes" id="UP001184853"/>
    </source>
</evidence>
<keyword evidence="3" id="KW-1185">Reference proteome</keyword>
<organism evidence="2 3">
    <name type="scientific">Chryseobacterium geocarposphaerae</name>
    <dbReference type="NCBI Taxonomy" id="1416776"/>
    <lineage>
        <taxon>Bacteria</taxon>
        <taxon>Pseudomonadati</taxon>
        <taxon>Bacteroidota</taxon>
        <taxon>Flavobacteriia</taxon>
        <taxon>Flavobacteriales</taxon>
        <taxon>Weeksellaceae</taxon>
        <taxon>Chryseobacterium group</taxon>
        <taxon>Chryseobacterium</taxon>
    </lineage>
</organism>
<dbReference type="EMBL" id="JAVDQS010000001">
    <property type="protein sequence ID" value="MDR6403145.1"/>
    <property type="molecule type" value="Genomic_DNA"/>
</dbReference>
<dbReference type="Proteomes" id="UP001184853">
    <property type="component" value="Unassembled WGS sequence"/>
</dbReference>
<sequence length="243" mass="25628">MKKLSLKKYSIALLIGSVSCLQAQNIGINTPNPTKTLDINGELRIRVLPPGNSGQQIIVSDQQGNILKMNLPAALPQVGDIKDGYTTTDHEGWYLLDGRALTSLSSTAQTNAATIGFTGSLPNFSGKYARTGETGTSLSTIGGIASYNLTKANMPNFVMTAIAALNGDHNHGTSDIRFGQLNLPPYAGLWGYTGPIQLFAEGKSTSTSLNHTHTVSLNSNGGGQPISLSPAYIALNTFVYLGN</sequence>
<dbReference type="SUPFAM" id="SSF88874">
    <property type="entry name" value="Receptor-binding domain of short tail fibre protein gp12"/>
    <property type="match status" value="1"/>
</dbReference>
<feature type="signal peptide" evidence="1">
    <location>
        <begin position="1"/>
        <end position="23"/>
    </location>
</feature>
<feature type="chain" id="PRO_5047060550" description="Microcystin-dependent protein" evidence="1">
    <location>
        <begin position="24"/>
        <end position="243"/>
    </location>
</feature>
<protein>
    <recommendedName>
        <fullName evidence="4">Microcystin-dependent protein</fullName>
    </recommendedName>
</protein>
<accession>A0ABU1L943</accession>
<dbReference type="RefSeq" id="WP_115981374.1">
    <property type="nucleotide sequence ID" value="NZ_JAVDQS010000001.1"/>
</dbReference>
<comment type="caution">
    <text evidence="2">The sequence shown here is derived from an EMBL/GenBank/DDBJ whole genome shotgun (WGS) entry which is preliminary data.</text>
</comment>
<proteinExistence type="predicted"/>
<evidence type="ECO:0000256" key="1">
    <source>
        <dbReference type="SAM" id="SignalP"/>
    </source>
</evidence>
<gene>
    <name evidence="2" type="ORF">J2781_000049</name>
</gene>